<gene>
    <name evidence="2" type="ORF">INT43_000147</name>
</gene>
<organism evidence="2 3">
    <name type="scientific">Mortierella isabellina</name>
    <name type="common">Filamentous fungus</name>
    <name type="synonym">Umbelopsis isabellina</name>
    <dbReference type="NCBI Taxonomy" id="91625"/>
    <lineage>
        <taxon>Eukaryota</taxon>
        <taxon>Fungi</taxon>
        <taxon>Fungi incertae sedis</taxon>
        <taxon>Mucoromycota</taxon>
        <taxon>Mucoromycotina</taxon>
        <taxon>Umbelopsidomycetes</taxon>
        <taxon>Umbelopsidales</taxon>
        <taxon>Umbelopsidaceae</taxon>
        <taxon>Umbelopsis</taxon>
    </lineage>
</organism>
<protein>
    <submittedName>
        <fullName evidence="2">Uncharacterized protein</fullName>
    </submittedName>
</protein>
<evidence type="ECO:0000256" key="1">
    <source>
        <dbReference type="SAM" id="Coils"/>
    </source>
</evidence>
<name>A0A8H7PF82_MORIS</name>
<evidence type="ECO:0000313" key="2">
    <source>
        <dbReference type="EMBL" id="KAG2172800.1"/>
    </source>
</evidence>
<dbReference type="EMBL" id="JAEPQZ010000016">
    <property type="protein sequence ID" value="KAG2172800.1"/>
    <property type="molecule type" value="Genomic_DNA"/>
</dbReference>
<dbReference type="AlphaFoldDB" id="A0A8H7PF82"/>
<comment type="caution">
    <text evidence="2">The sequence shown here is derived from an EMBL/GenBank/DDBJ whole genome shotgun (WGS) entry which is preliminary data.</text>
</comment>
<dbReference type="Proteomes" id="UP000654370">
    <property type="component" value="Unassembled WGS sequence"/>
</dbReference>
<keyword evidence="1" id="KW-0175">Coiled coil</keyword>
<dbReference type="OrthoDB" id="2396376at2759"/>
<sequence length="758" mass="85663">MFGTCQYWDFPEPIAQVSTCNDKAFPDIAFVLTEDGTLWKIDGLTDVETLNSERPPKRIKRSPSSGMLDGEIRRVNTEQIISRKRTSTAWIQAYVLDGTVGCLIYNIDGSLCFCSVDGSERNITQKQSVDSNFIAVDDVVVQTYLPGGSLSGSLHLQGKRIDAVLFGTKKGKIYYKAIDETSEVCILDHPEPMQNLHLCPNIQAQKSSNHSGNELVETITAIAINILYALSAENAIHRIDLDCVSAHMSLNESLACDVNYEMPLVGIALTQPRSSGDKDEQRLIGILEDQTITEIQLMDGVTELTDSNVLQARIQETLQEIEKCQQDEASLDNLNVLYNTKLTEYNSTIYKLQRMLKVATDSNEAQPSTFHCDIFPKIRDDSLCSLITTETLVHIQLRTDMSLKWKHWRVNVDIDPSETAVGGERLQGTILGEHFSCSLEKLEIASQWEQDLSIHINELGLPVYVNVNLAYAPFSDSLTEFQHTTPGTFSDRCSLSLYTKYKSFQLNIEIPAIFYCKQVLFDVIHYALPCEPIMRAKYETRGLKEITGDVRFNSWHNGSSTYDVCLKKNIRARVPKSFKLHAKTNISLATKIDHNLILKNLLMEGLDSALLNEICIKPNKAMFTIPIHRATPVLITVDEGELYVDRIMGSSFAILVECHQPFVLLKALQALYMRLTFMTDNKGIFIRFTTKLHCALYLQKLADRIFLEVSNDKHDNTHNELLRLENMFREDIDRSDEISKTFDQLSDVLDSLIIDLVV</sequence>
<reference evidence="2" key="1">
    <citation type="submission" date="2020-12" db="EMBL/GenBank/DDBJ databases">
        <title>Metabolic potential, ecology and presence of endohyphal bacteria is reflected in genomic diversity of Mucoromycotina.</title>
        <authorList>
            <person name="Muszewska A."/>
            <person name="Okrasinska A."/>
            <person name="Steczkiewicz K."/>
            <person name="Drgas O."/>
            <person name="Orlowska M."/>
            <person name="Perlinska-Lenart U."/>
            <person name="Aleksandrzak-Piekarczyk T."/>
            <person name="Szatraj K."/>
            <person name="Zielenkiewicz U."/>
            <person name="Pilsyk S."/>
            <person name="Malc E."/>
            <person name="Mieczkowski P."/>
            <person name="Kruszewska J.S."/>
            <person name="Biernat P."/>
            <person name="Pawlowska J."/>
        </authorList>
    </citation>
    <scope>NUCLEOTIDE SEQUENCE</scope>
    <source>
        <strain evidence="2">WA0000067209</strain>
    </source>
</reference>
<evidence type="ECO:0000313" key="3">
    <source>
        <dbReference type="Proteomes" id="UP000654370"/>
    </source>
</evidence>
<proteinExistence type="predicted"/>
<feature type="coiled-coil region" evidence="1">
    <location>
        <begin position="307"/>
        <end position="334"/>
    </location>
</feature>
<keyword evidence="3" id="KW-1185">Reference proteome</keyword>
<accession>A0A8H7PF82</accession>